<evidence type="ECO:0000313" key="6">
    <source>
        <dbReference type="EMBL" id="CCK70575.1"/>
    </source>
</evidence>
<dbReference type="HOGENOM" id="CLU_013841_0_0_1"/>
<dbReference type="eggNOG" id="ENOG502QTZG">
    <property type="taxonomic scope" value="Eukaryota"/>
</dbReference>
<dbReference type="STRING" id="1071383.J7R6U7"/>
<dbReference type="RefSeq" id="XP_022464821.1">
    <property type="nucleotide sequence ID" value="XM_022608312.1"/>
</dbReference>
<reference evidence="7" key="2">
    <citation type="submission" date="2012-08" db="EMBL/GenBank/DDBJ databases">
        <title>Genome sequence of Kazachstania naganishii.</title>
        <authorList>
            <person name="Gordon J.L."/>
            <person name="Armisen D."/>
            <person name="Proux-Wera E."/>
            <person name="OhEigeartaigh S.S."/>
            <person name="Byrne K.P."/>
            <person name="Wolfe K.H."/>
        </authorList>
    </citation>
    <scope>NUCLEOTIDE SEQUENCE [LARGE SCALE GENOMIC DNA]</scope>
    <source>
        <strain evidence="7">ATCC MYA-139 / BCRC 22969 / CBS 8797 / CCRC 22969 / KCTC 17520 / NBRC 10181 / NCYC 3082</strain>
    </source>
</reference>
<keyword evidence="7" id="KW-1185">Reference proteome</keyword>
<evidence type="ECO:0000256" key="1">
    <source>
        <dbReference type="ARBA" id="ARBA00004606"/>
    </source>
</evidence>
<evidence type="ECO:0000256" key="2">
    <source>
        <dbReference type="ARBA" id="ARBA00009486"/>
    </source>
</evidence>
<dbReference type="Proteomes" id="UP000006310">
    <property type="component" value="Chromosome 5"/>
</dbReference>
<keyword evidence="3" id="KW-0808">Transferase</keyword>
<dbReference type="GO" id="GO:0000030">
    <property type="term" value="F:mannosyltransferase activity"/>
    <property type="evidence" value="ECO:0007669"/>
    <property type="project" value="InterPro"/>
</dbReference>
<keyword evidence="3" id="KW-0328">Glycosyltransferase</keyword>
<accession>J7R6U7</accession>
<dbReference type="KEGG" id="kng:KNAG_0E03160"/>
<comment type="subcellular location">
    <subcellularLocation>
        <location evidence="1">Membrane</location>
        <topology evidence="1">Single-pass type II membrane protein</topology>
    </subcellularLocation>
</comment>
<dbReference type="GO" id="GO:0016020">
    <property type="term" value="C:membrane"/>
    <property type="evidence" value="ECO:0007669"/>
    <property type="project" value="UniProtKB-SubCell"/>
</dbReference>
<gene>
    <name evidence="6" type="primary">KNAG0E03160</name>
    <name evidence="6" type="ordered locus">KNAG_0E03160</name>
</gene>
<dbReference type="Pfam" id="PF12141">
    <property type="entry name" value="BMT"/>
    <property type="match status" value="2"/>
</dbReference>
<dbReference type="GeneID" id="34526275"/>
<protein>
    <submittedName>
        <fullName evidence="6">Uncharacterized protein</fullName>
    </submittedName>
</protein>
<keyword evidence="5" id="KW-0961">Cell wall biogenesis/degradation</keyword>
<keyword evidence="4" id="KW-0735">Signal-anchor</keyword>
<dbReference type="InterPro" id="IPR021988">
    <property type="entry name" value="BMT1"/>
</dbReference>
<name>J7R6U7_HUIN7</name>
<comment type="similarity">
    <text evidence="2">Belongs to the BMT family.</text>
</comment>
<dbReference type="GO" id="GO:0071555">
    <property type="term" value="P:cell wall organization"/>
    <property type="evidence" value="ECO:0007669"/>
    <property type="project" value="UniProtKB-KW"/>
</dbReference>
<evidence type="ECO:0000256" key="5">
    <source>
        <dbReference type="ARBA" id="ARBA00023316"/>
    </source>
</evidence>
<keyword evidence="4" id="KW-0812">Transmembrane</keyword>
<evidence type="ECO:0000313" key="7">
    <source>
        <dbReference type="Proteomes" id="UP000006310"/>
    </source>
</evidence>
<organism evidence="6 7">
    <name type="scientific">Huiozyma naganishii (strain ATCC MYA-139 / BCRC 22969 / CBS 8797 / KCTC 17520 / NBRC 10181 / NCYC 3082 / Yp74L-3)</name>
    <name type="common">Yeast</name>
    <name type="synonym">Kazachstania naganishii</name>
    <dbReference type="NCBI Taxonomy" id="1071383"/>
    <lineage>
        <taxon>Eukaryota</taxon>
        <taxon>Fungi</taxon>
        <taxon>Dikarya</taxon>
        <taxon>Ascomycota</taxon>
        <taxon>Saccharomycotina</taxon>
        <taxon>Saccharomycetes</taxon>
        <taxon>Saccharomycetales</taxon>
        <taxon>Saccharomycetaceae</taxon>
        <taxon>Huiozyma</taxon>
    </lineage>
</organism>
<sequence length="619" mass="71080">MRNNVRYLLMWVRAVSARLPLVKLISDRRLLLAVSVICCIILIHVGQMNGDTLKGFAPRVNRKQLPQYSDLLSVDISKELKGQNLTRNGFDASLTEKHFSKKNVEGYMSLPLDFVDDSSLFSKYVNVLDYYIWDYNIDVDVLKVREAVLDRQSPLGTLLKQSDEKDWDDEKIQKRWFAFGTVAVWLEREQVYLVYTRTFYSKQSIRNAPYISLIYGQAFDRNWKELQDFRVPYEDVDVPAEVEEKLVELQDKIEMNSCDDKINEEKSVYDTCMKSAQKKNSKIEERIDKILDKYSVRYPSVMEIPFVIHDNWNGPEDPRIVLKKTRGHEEPVIVFNMESRVNRKFYAFQPHRKFNPMVQFDIENHDLRSVEKNWSAFFHEEDVSESNPDSPGSIHFVYSFEPLEILKCSLFDGMCNVTYKGTETGGERANKKFTAIRGGTQFVSLPAVLPGVANRNIWVAMAKTNVENCGCGSRFYRAALAVMVETAGEYKIDMIAPNVDFGTEPLSWDLKSHLCGGLNVLSPNGITSWEIVSQDPQTKSFDDYMTLTFSEADAVSRFVTVRGVLNYVLGIYAKDRNNHQGDASTSNTTVLLEQMFKDVAESALRFCSIYGLGHKEPKR</sequence>
<reference evidence="6 7" key="1">
    <citation type="journal article" date="2011" name="Proc. Natl. Acad. Sci. U.S.A.">
        <title>Evolutionary erosion of yeast sex chromosomes by mating-type switching accidents.</title>
        <authorList>
            <person name="Gordon J.L."/>
            <person name="Armisen D."/>
            <person name="Proux-Wera E."/>
            <person name="Oheigeartaigh S.S."/>
            <person name="Byrne K.P."/>
            <person name="Wolfe K.H."/>
        </authorList>
    </citation>
    <scope>NUCLEOTIDE SEQUENCE [LARGE SCALE GENOMIC DNA]</scope>
    <source>
        <strain evidence="7">ATCC MYA-139 / BCRC 22969 / CBS 8797 / CCRC 22969 / KCTC 17520 / NBRC 10181 / NCYC 3082</strain>
    </source>
</reference>
<dbReference type="OrthoDB" id="3631276at2759"/>
<dbReference type="EMBL" id="HE978318">
    <property type="protein sequence ID" value="CCK70575.1"/>
    <property type="molecule type" value="Genomic_DNA"/>
</dbReference>
<proteinExistence type="inferred from homology"/>
<dbReference type="OMA" id="VYIVYQW"/>
<evidence type="ECO:0000256" key="4">
    <source>
        <dbReference type="ARBA" id="ARBA00022968"/>
    </source>
</evidence>
<evidence type="ECO:0000256" key="3">
    <source>
        <dbReference type="ARBA" id="ARBA00022676"/>
    </source>
</evidence>
<dbReference type="AlphaFoldDB" id="J7R6U7"/>